<evidence type="ECO:0000256" key="3">
    <source>
        <dbReference type="ARBA" id="ARBA00023002"/>
    </source>
</evidence>
<dbReference type="InterPro" id="IPR000873">
    <property type="entry name" value="AMP-dep_synth/lig_dom"/>
</dbReference>
<dbReference type="Gene3D" id="3.30.300.30">
    <property type="match status" value="1"/>
</dbReference>
<dbReference type="InterPro" id="IPR013120">
    <property type="entry name" value="FAR_NAD-bd"/>
</dbReference>
<dbReference type="Pfam" id="PF00501">
    <property type="entry name" value="AMP-binding"/>
    <property type="match status" value="1"/>
</dbReference>
<evidence type="ECO:0000259" key="4">
    <source>
        <dbReference type="PROSITE" id="PS50075"/>
    </source>
</evidence>
<dbReference type="PROSITE" id="PS00455">
    <property type="entry name" value="AMP_BINDING"/>
    <property type="match status" value="1"/>
</dbReference>
<evidence type="ECO:0000313" key="5">
    <source>
        <dbReference type="EMBL" id="CAG6666201.1"/>
    </source>
</evidence>
<dbReference type="FunFam" id="1.10.1200.10:FF:000005">
    <property type="entry name" value="Nonribosomal peptide synthetase 1"/>
    <property type="match status" value="1"/>
</dbReference>
<evidence type="ECO:0000256" key="2">
    <source>
        <dbReference type="ARBA" id="ARBA00022553"/>
    </source>
</evidence>
<dbReference type="EMBL" id="HBUF01213303">
    <property type="protein sequence ID" value="CAG6666200.1"/>
    <property type="molecule type" value="Transcribed_RNA"/>
</dbReference>
<dbReference type="PANTHER" id="PTHR44845">
    <property type="entry name" value="CARRIER DOMAIN-CONTAINING PROTEIN"/>
    <property type="match status" value="1"/>
</dbReference>
<dbReference type="PANTHER" id="PTHR44845:SF6">
    <property type="entry name" value="BETA-ALANINE-ACTIVATING ENZYME"/>
    <property type="match status" value="1"/>
</dbReference>
<dbReference type="GO" id="GO:0016616">
    <property type="term" value="F:oxidoreductase activity, acting on the CH-OH group of donors, NAD or NADP as acceptor"/>
    <property type="evidence" value="ECO:0007669"/>
    <property type="project" value="UniProtKB-ARBA"/>
</dbReference>
<dbReference type="PROSITE" id="PS50075">
    <property type="entry name" value="CARRIER"/>
    <property type="match status" value="1"/>
</dbReference>
<dbReference type="InterPro" id="IPR009081">
    <property type="entry name" value="PP-bd_ACP"/>
</dbReference>
<protein>
    <submittedName>
        <fullName evidence="5">Linear gramicidin synthase subunit D</fullName>
    </submittedName>
</protein>
<feature type="domain" description="Carrier" evidence="4">
    <location>
        <begin position="528"/>
        <end position="603"/>
    </location>
</feature>
<dbReference type="CDD" id="cd05930">
    <property type="entry name" value="A_NRPS"/>
    <property type="match status" value="1"/>
</dbReference>
<dbReference type="PROSITE" id="PS00061">
    <property type="entry name" value="ADH_SHORT"/>
    <property type="match status" value="1"/>
</dbReference>
<organism evidence="5">
    <name type="scientific">Cacopsylla melanoneura</name>
    <dbReference type="NCBI Taxonomy" id="428564"/>
    <lineage>
        <taxon>Eukaryota</taxon>
        <taxon>Metazoa</taxon>
        <taxon>Ecdysozoa</taxon>
        <taxon>Arthropoda</taxon>
        <taxon>Hexapoda</taxon>
        <taxon>Insecta</taxon>
        <taxon>Pterygota</taxon>
        <taxon>Neoptera</taxon>
        <taxon>Paraneoptera</taxon>
        <taxon>Hemiptera</taxon>
        <taxon>Sternorrhyncha</taxon>
        <taxon>Psylloidea</taxon>
        <taxon>Psyllidae</taxon>
        <taxon>Psyllinae</taxon>
        <taxon>Cacopsylla</taxon>
    </lineage>
</organism>
<dbReference type="InterPro" id="IPR057326">
    <property type="entry name" value="KR_dom"/>
</dbReference>
<dbReference type="SUPFAM" id="SSF51735">
    <property type="entry name" value="NAD(P)-binding Rossmann-fold domains"/>
    <property type="match status" value="2"/>
</dbReference>
<sequence length="1285" mass="143413">MDCVDLSDYADEGTLHEIFRNQVKRTPDKIAVFDHDGRTITFRQLDEWTDIVATNLMNQGCRLGSVVGVLMERCLEWSISYIAVHKAGGGYLPLETSYPPALLESVLEDARPSVIITKGKYLSRLENTSVPIVLLDNDFLSILTSENKKHPSPTYPQVNLDDVAYVVYSSGTTGKPKGIVCPHRGAVHAYKWRFKACPYDENEREACNVFFVWEMLRPLLKGVPMYIISDETIYDPPHVTKFIKENRITRILFTPSLLETIIKYKGVDVSDCFKTLRIIIFCGEVVTTSVRDQIASLCPWIKLLNLYSISECHDVSCADISNPNGIKEGRQYCSVGKTLPYVQMITLDEEFKETKMGTPGDVYIGGPALAIGYLNRPDLNKAKFIQTPEHLRKTCGDRLYSTGDWGYALGDGTFEIIGRSDSMVKIRGYTIELQAIEVALRGHPAVKSCCVLCIGEEGQNKVLVAYIVNSNSISTSELRAYLKTKFPFYMIPSKYFFLDTLPILKSSGKLNKKELPTLDSNSELELDENMSPLEKNIAKIWCQVLYLYTIEKDENFFDLGGHSLAAALCISQMNEDMSLSLSVADLFSHPTVQLMASFLENHSNPTLSLDFNNEIEINSYKNSDESLNSRVQCFWKSMQLNNSKLHNGNVLLTGATGYLGIHLMHKFLTDTKCTLYCTVREEPNKTLTQRIAEIIEKYGIPLHLNQYLDRLVLIKSDLSLDMLGLKNKDEYISLSYEIDMVVHAAAFVNLILPYHALSKSNVVATKNLIEFSFLNKIKGFHYVSTNAIYPATGGDYSEDYKVADFHQYLTTSSGYGQAKLVSESLVLRAGQLGLPVTIVRCGNIGGSLSFNNWNHVDFNLYLLQAITTTGLSPHIDWYLELTPVDFLTTSLVQLYTNVNHMNKIYNFINTKPISGNTLVSALNAIGYTIKTVPYTKWLEELTKSKQAEPLLQILQNKDQYLTVKNSYSNKNTESFLKSSNLTYPITNEHTVKQYMNVLRLPNLVTSVKQVANTGEVVARSNGNGFSVSKTGQVNIVYDNTLADKVIFVTGCSSGIGEALVKDLVLLGAKVVAVARRITRLEKLKTSLEDARGRIVVKKLDVTVEEDVKRVVQEVIAEYGHIDILVNNAGVMYFTLVEKYTLAEWNAMVDVNVKGVLHCIGNILPSMLQSQRPGHIVNISSNAGVRPFAGLAVYTGTKYFIEGLSGALRQEVSDRNIKVTCIQAGDIKTELLSHSTDKEVVDKFDVSATVPVLTTKEISQSIVFALLQPNHSAVNSILIEPPLASI</sequence>
<dbReference type="EMBL" id="HBUF01213304">
    <property type="protein sequence ID" value="CAG6666201.1"/>
    <property type="molecule type" value="Transcribed_RNA"/>
</dbReference>
<dbReference type="PRINTS" id="PR00080">
    <property type="entry name" value="SDRFAMILY"/>
</dbReference>
<keyword evidence="3" id="KW-0560">Oxidoreductase</keyword>
<dbReference type="InterPro" id="IPR020845">
    <property type="entry name" value="AMP-binding_CS"/>
</dbReference>
<keyword evidence="1" id="KW-0596">Phosphopantetheine</keyword>
<accession>A0A8D8SAN8</accession>
<dbReference type="Gene3D" id="3.40.50.720">
    <property type="entry name" value="NAD(P)-binding Rossmann-like Domain"/>
    <property type="match status" value="2"/>
</dbReference>
<dbReference type="NCBIfam" id="TIGR01746">
    <property type="entry name" value="Thioester-redct"/>
    <property type="match status" value="1"/>
</dbReference>
<dbReference type="Pfam" id="PF07993">
    <property type="entry name" value="NAD_binding_4"/>
    <property type="match status" value="1"/>
</dbReference>
<dbReference type="InterPro" id="IPR045851">
    <property type="entry name" value="AMP-bd_C_sf"/>
</dbReference>
<dbReference type="Gene3D" id="1.10.1200.10">
    <property type="entry name" value="ACP-like"/>
    <property type="match status" value="1"/>
</dbReference>
<dbReference type="PRINTS" id="PR00081">
    <property type="entry name" value="GDHRDH"/>
</dbReference>
<dbReference type="Pfam" id="PF13193">
    <property type="entry name" value="AMP-binding_C"/>
    <property type="match status" value="1"/>
</dbReference>
<dbReference type="SUPFAM" id="SSF47336">
    <property type="entry name" value="ACP-like"/>
    <property type="match status" value="1"/>
</dbReference>
<dbReference type="SUPFAM" id="SSF56801">
    <property type="entry name" value="Acetyl-CoA synthetase-like"/>
    <property type="match status" value="1"/>
</dbReference>
<dbReference type="InterPro" id="IPR002347">
    <property type="entry name" value="SDR_fam"/>
</dbReference>
<keyword evidence="2" id="KW-0597">Phosphoprotein</keyword>
<reference evidence="5" key="1">
    <citation type="submission" date="2021-05" db="EMBL/GenBank/DDBJ databases">
        <authorList>
            <person name="Alioto T."/>
            <person name="Alioto T."/>
            <person name="Gomez Garrido J."/>
        </authorList>
    </citation>
    <scope>NUCLEOTIDE SEQUENCE</scope>
</reference>
<dbReference type="InterPro" id="IPR010080">
    <property type="entry name" value="Thioester_reductase-like_dom"/>
</dbReference>
<dbReference type="GO" id="GO:0006629">
    <property type="term" value="P:lipid metabolic process"/>
    <property type="evidence" value="ECO:0007669"/>
    <property type="project" value="UniProtKB-ARBA"/>
</dbReference>
<dbReference type="InterPro" id="IPR042099">
    <property type="entry name" value="ANL_N_sf"/>
</dbReference>
<dbReference type="Pfam" id="PF00106">
    <property type="entry name" value="adh_short"/>
    <property type="match status" value="1"/>
</dbReference>
<evidence type="ECO:0000256" key="1">
    <source>
        <dbReference type="ARBA" id="ARBA00022450"/>
    </source>
</evidence>
<dbReference type="InterPro" id="IPR025110">
    <property type="entry name" value="AMP-bd_C"/>
</dbReference>
<dbReference type="InterPro" id="IPR036291">
    <property type="entry name" value="NAD(P)-bd_dom_sf"/>
</dbReference>
<dbReference type="SMART" id="SM00822">
    <property type="entry name" value="PKS_KR"/>
    <property type="match status" value="1"/>
</dbReference>
<proteinExistence type="predicted"/>
<dbReference type="InterPro" id="IPR020904">
    <property type="entry name" value="Sc_DH/Rdtase_CS"/>
</dbReference>
<dbReference type="Pfam" id="PF00550">
    <property type="entry name" value="PP-binding"/>
    <property type="match status" value="1"/>
</dbReference>
<dbReference type="Gene3D" id="3.40.50.12780">
    <property type="entry name" value="N-terminal domain of ligase-like"/>
    <property type="match status" value="1"/>
</dbReference>
<name>A0A8D8SAN8_9HEMI</name>
<dbReference type="InterPro" id="IPR036736">
    <property type="entry name" value="ACP-like_sf"/>
</dbReference>
<dbReference type="FunFam" id="3.40.50.720:FF:000047">
    <property type="entry name" value="NADP-dependent L-serine/L-allo-threonine dehydrogenase"/>
    <property type="match status" value="1"/>
</dbReference>